<dbReference type="Proteomes" id="UP000863257">
    <property type="component" value="Unassembled WGS sequence"/>
</dbReference>
<comment type="caution">
    <text evidence="1">The sequence shown here is derived from an EMBL/GenBank/DDBJ whole genome shotgun (WGS) entry which is preliminary data.</text>
</comment>
<name>A0A8H9MZ25_VIBVL</name>
<accession>A0A8H9MZ25</accession>
<dbReference type="EMBL" id="DACRBY010000001">
    <property type="protein sequence ID" value="HAS8538185.1"/>
    <property type="molecule type" value="Genomic_DNA"/>
</dbReference>
<reference evidence="1" key="2">
    <citation type="submission" date="2019-01" db="EMBL/GenBank/DDBJ databases">
        <authorList>
            <consortium name="NCBI Pathogen Detection Project"/>
        </authorList>
    </citation>
    <scope>NUCLEOTIDE SEQUENCE</scope>
    <source>
        <strain evidence="1">BCW_3452</strain>
    </source>
</reference>
<organism evidence="1">
    <name type="scientific">Vibrio vulnificus</name>
    <dbReference type="NCBI Taxonomy" id="672"/>
    <lineage>
        <taxon>Bacteria</taxon>
        <taxon>Pseudomonadati</taxon>
        <taxon>Pseudomonadota</taxon>
        <taxon>Gammaproteobacteria</taxon>
        <taxon>Vibrionales</taxon>
        <taxon>Vibrionaceae</taxon>
        <taxon>Vibrio</taxon>
    </lineage>
</organism>
<proteinExistence type="predicted"/>
<reference evidence="1" key="1">
    <citation type="journal article" date="2018" name="Genome Biol.">
        <title>SKESA: strategic k-mer extension for scrupulous assemblies.</title>
        <authorList>
            <person name="Souvorov A."/>
            <person name="Agarwala R."/>
            <person name="Lipman D.J."/>
        </authorList>
    </citation>
    <scope>NUCLEOTIDE SEQUENCE</scope>
    <source>
        <strain evidence="1">BCW_3452</strain>
    </source>
</reference>
<dbReference type="AlphaFoldDB" id="A0A8H9MZ25"/>
<evidence type="ECO:0000313" key="1">
    <source>
        <dbReference type="EMBL" id="HAS8538185.1"/>
    </source>
</evidence>
<sequence>MKKKVLNPAVCCNQLNGVVTKTKTEISVQAIQINIDRVTHNLLAENLTDNAIDGHFSLEKCQKEVIKSFARELRERNSELAKASPHIGQDFNFSVSSFLVSISFNTAYALASALTGANDNLKPDNPLANPPEELQNLGAAIAAFVDHPSSRLEPNKLQYTEK</sequence>
<gene>
    <name evidence="1" type="ORF">I7730_00030</name>
</gene>
<protein>
    <submittedName>
        <fullName evidence="1">Uncharacterized protein</fullName>
    </submittedName>
</protein>